<dbReference type="AlphaFoldDB" id="A0A4S8LG25"/>
<dbReference type="InterPro" id="IPR036875">
    <property type="entry name" value="Znf_CCHC_sf"/>
</dbReference>
<protein>
    <recommendedName>
        <fullName evidence="5">CCHC-type domain-containing protein</fullName>
    </recommendedName>
</protein>
<evidence type="ECO:0000256" key="2">
    <source>
        <dbReference type="PROSITE-ProRule" id="PRU00047"/>
    </source>
</evidence>
<gene>
    <name evidence="6" type="ORF">K435DRAFT_680796</name>
</gene>
<proteinExistence type="predicted"/>
<feature type="non-terminal residue" evidence="6">
    <location>
        <position position="172"/>
    </location>
</feature>
<organism evidence="6 7">
    <name type="scientific">Dendrothele bispora (strain CBS 962.96)</name>
    <dbReference type="NCBI Taxonomy" id="1314807"/>
    <lineage>
        <taxon>Eukaryota</taxon>
        <taxon>Fungi</taxon>
        <taxon>Dikarya</taxon>
        <taxon>Basidiomycota</taxon>
        <taxon>Agaricomycotina</taxon>
        <taxon>Agaricomycetes</taxon>
        <taxon>Agaricomycetidae</taxon>
        <taxon>Agaricales</taxon>
        <taxon>Agaricales incertae sedis</taxon>
        <taxon>Dendrothele</taxon>
    </lineage>
</organism>
<dbReference type="Gene3D" id="4.10.60.10">
    <property type="entry name" value="Zinc finger, CCHC-type"/>
    <property type="match status" value="1"/>
</dbReference>
<evidence type="ECO:0000256" key="4">
    <source>
        <dbReference type="SAM" id="MobiDB-lite"/>
    </source>
</evidence>
<keyword evidence="3" id="KW-0175">Coiled coil</keyword>
<feature type="coiled-coil region" evidence="3">
    <location>
        <begin position="25"/>
        <end position="52"/>
    </location>
</feature>
<reference evidence="6 7" key="1">
    <citation type="journal article" date="2019" name="Nat. Ecol. Evol.">
        <title>Megaphylogeny resolves global patterns of mushroom evolution.</title>
        <authorList>
            <person name="Varga T."/>
            <person name="Krizsan K."/>
            <person name="Foldi C."/>
            <person name="Dima B."/>
            <person name="Sanchez-Garcia M."/>
            <person name="Sanchez-Ramirez S."/>
            <person name="Szollosi G.J."/>
            <person name="Szarkandi J.G."/>
            <person name="Papp V."/>
            <person name="Albert L."/>
            <person name="Andreopoulos W."/>
            <person name="Angelini C."/>
            <person name="Antonin V."/>
            <person name="Barry K.W."/>
            <person name="Bougher N.L."/>
            <person name="Buchanan P."/>
            <person name="Buyck B."/>
            <person name="Bense V."/>
            <person name="Catcheside P."/>
            <person name="Chovatia M."/>
            <person name="Cooper J."/>
            <person name="Damon W."/>
            <person name="Desjardin D."/>
            <person name="Finy P."/>
            <person name="Geml J."/>
            <person name="Haridas S."/>
            <person name="Hughes K."/>
            <person name="Justo A."/>
            <person name="Karasinski D."/>
            <person name="Kautmanova I."/>
            <person name="Kiss B."/>
            <person name="Kocsube S."/>
            <person name="Kotiranta H."/>
            <person name="LaButti K.M."/>
            <person name="Lechner B.E."/>
            <person name="Liimatainen K."/>
            <person name="Lipzen A."/>
            <person name="Lukacs Z."/>
            <person name="Mihaltcheva S."/>
            <person name="Morgado L.N."/>
            <person name="Niskanen T."/>
            <person name="Noordeloos M.E."/>
            <person name="Ohm R.A."/>
            <person name="Ortiz-Santana B."/>
            <person name="Ovrebo C."/>
            <person name="Racz N."/>
            <person name="Riley R."/>
            <person name="Savchenko A."/>
            <person name="Shiryaev A."/>
            <person name="Soop K."/>
            <person name="Spirin V."/>
            <person name="Szebenyi C."/>
            <person name="Tomsovsky M."/>
            <person name="Tulloss R.E."/>
            <person name="Uehling J."/>
            <person name="Grigoriev I.V."/>
            <person name="Vagvolgyi C."/>
            <person name="Papp T."/>
            <person name="Martin F.M."/>
            <person name="Miettinen O."/>
            <person name="Hibbett D.S."/>
            <person name="Nagy L.G."/>
        </authorList>
    </citation>
    <scope>NUCLEOTIDE SEQUENCE [LARGE SCALE GENOMIC DNA]</scope>
    <source>
        <strain evidence="6 7">CBS 962.96</strain>
    </source>
</reference>
<dbReference type="OrthoDB" id="2692435at2759"/>
<evidence type="ECO:0000313" key="7">
    <source>
        <dbReference type="Proteomes" id="UP000297245"/>
    </source>
</evidence>
<feature type="domain" description="CCHC-type" evidence="5">
    <location>
        <begin position="55"/>
        <end position="68"/>
    </location>
</feature>
<dbReference type="GO" id="GO:0006397">
    <property type="term" value="P:mRNA processing"/>
    <property type="evidence" value="ECO:0007669"/>
    <property type="project" value="UniProtKB-KW"/>
</dbReference>
<feature type="region of interest" description="Disordered" evidence="4">
    <location>
        <begin position="149"/>
        <end position="172"/>
    </location>
</feature>
<dbReference type="GO" id="GO:0008270">
    <property type="term" value="F:zinc ion binding"/>
    <property type="evidence" value="ECO:0007669"/>
    <property type="project" value="UniProtKB-KW"/>
</dbReference>
<evidence type="ECO:0000256" key="1">
    <source>
        <dbReference type="ARBA" id="ARBA00022664"/>
    </source>
</evidence>
<dbReference type="GO" id="GO:0003676">
    <property type="term" value="F:nucleic acid binding"/>
    <property type="evidence" value="ECO:0007669"/>
    <property type="project" value="InterPro"/>
</dbReference>
<dbReference type="EMBL" id="ML179429">
    <property type="protein sequence ID" value="THU87934.1"/>
    <property type="molecule type" value="Genomic_DNA"/>
</dbReference>
<name>A0A4S8LG25_DENBC</name>
<keyword evidence="2" id="KW-0863">Zinc-finger</keyword>
<evidence type="ECO:0000256" key="3">
    <source>
        <dbReference type="SAM" id="Coils"/>
    </source>
</evidence>
<keyword evidence="7" id="KW-1185">Reference proteome</keyword>
<keyword evidence="2" id="KW-0862">Zinc</keyword>
<sequence>MFAYRRVADRKGTATPGNRLTPEAHAAVLAKVDELEKKVAAQAEKLSKSKSDKNCFNCGRPGHLEKDCFRKGGGKEGQYPAWWRGKKDVGTAPQANTAVASPDSTYHAALSAAHLSNIPSIGSTSIVYADSAATDHFFSRREDFITYQPMNETGQSSKKEAQFTIAGVGRAR</sequence>
<evidence type="ECO:0000313" key="6">
    <source>
        <dbReference type="EMBL" id="THU87934.1"/>
    </source>
</evidence>
<keyword evidence="1" id="KW-0507">mRNA processing</keyword>
<feature type="compositionally biased region" description="Basic and acidic residues" evidence="4">
    <location>
        <begin position="1"/>
        <end position="12"/>
    </location>
</feature>
<dbReference type="SUPFAM" id="SSF57756">
    <property type="entry name" value="Retrovirus zinc finger-like domains"/>
    <property type="match status" value="1"/>
</dbReference>
<dbReference type="Pfam" id="PF00098">
    <property type="entry name" value="zf-CCHC"/>
    <property type="match status" value="1"/>
</dbReference>
<dbReference type="InterPro" id="IPR001878">
    <property type="entry name" value="Znf_CCHC"/>
</dbReference>
<dbReference type="Proteomes" id="UP000297245">
    <property type="component" value="Unassembled WGS sequence"/>
</dbReference>
<feature type="region of interest" description="Disordered" evidence="4">
    <location>
        <begin position="1"/>
        <end position="22"/>
    </location>
</feature>
<dbReference type="PROSITE" id="PS50158">
    <property type="entry name" value="ZF_CCHC"/>
    <property type="match status" value="1"/>
</dbReference>
<accession>A0A4S8LG25</accession>
<evidence type="ECO:0000259" key="5">
    <source>
        <dbReference type="PROSITE" id="PS50158"/>
    </source>
</evidence>
<keyword evidence="2" id="KW-0479">Metal-binding</keyword>